<evidence type="ECO:0000256" key="7">
    <source>
        <dbReference type="ARBA" id="ARBA00023069"/>
    </source>
</evidence>
<reference evidence="11" key="1">
    <citation type="submission" date="2016-05" db="EMBL/GenBank/DDBJ databases">
        <authorList>
            <person name="Lavstsen T."/>
            <person name="Jespersen J.S."/>
        </authorList>
    </citation>
    <scope>NUCLEOTIDE SEQUENCE</scope>
    <source>
        <tissue evidence="11">Brain</tissue>
    </source>
</reference>
<evidence type="ECO:0000256" key="4">
    <source>
        <dbReference type="ARBA" id="ARBA00021752"/>
    </source>
</evidence>
<keyword evidence="9" id="KW-0966">Cell projection</keyword>
<keyword evidence="8" id="KW-0206">Cytoskeleton</keyword>
<accession>A0A1A8HW83</accession>
<keyword evidence="10" id="KW-0175">Coiled coil</keyword>
<evidence type="ECO:0000256" key="3">
    <source>
        <dbReference type="ARBA" id="ARBA00009071"/>
    </source>
</evidence>
<proteinExistence type="inferred from homology"/>
<gene>
    <name evidence="11" type="primary">IQCD</name>
</gene>
<keyword evidence="6" id="KW-0282">Flagellum</keyword>
<keyword evidence="5" id="KW-0963">Cytoplasm</keyword>
<dbReference type="EMBL" id="HAED01002786">
    <property type="protein sequence ID" value="SBQ88640.1"/>
    <property type="molecule type" value="Transcribed_RNA"/>
</dbReference>
<dbReference type="PANTHER" id="PTHR31598:SF1">
    <property type="entry name" value="DYNEIN REGULATORY COMPLEX PROTEIN 10"/>
    <property type="match status" value="1"/>
</dbReference>
<evidence type="ECO:0000256" key="9">
    <source>
        <dbReference type="ARBA" id="ARBA00023273"/>
    </source>
</evidence>
<evidence type="ECO:0000256" key="1">
    <source>
        <dbReference type="ARBA" id="ARBA00003029"/>
    </source>
</evidence>
<comment type="subcellular location">
    <subcellularLocation>
        <location evidence="2">Cytoplasm</location>
        <location evidence="2">Cytoskeleton</location>
        <location evidence="2">Flagellum axoneme</location>
    </subcellularLocation>
</comment>
<evidence type="ECO:0000256" key="6">
    <source>
        <dbReference type="ARBA" id="ARBA00022846"/>
    </source>
</evidence>
<dbReference type="AlphaFoldDB" id="A0A1A8HW83"/>
<comment type="function">
    <text evidence="1">Component of the nexin-dynein regulatory complex (N-DRC), a key regulator of ciliary/flagellar motility which maintains the alignment and integrity of the distal axoneme and regulates microtubule sliding in motile axonemes.</text>
</comment>
<evidence type="ECO:0000256" key="8">
    <source>
        <dbReference type="ARBA" id="ARBA00023212"/>
    </source>
</evidence>
<evidence type="ECO:0000256" key="10">
    <source>
        <dbReference type="SAM" id="Coils"/>
    </source>
</evidence>
<comment type="similarity">
    <text evidence="3">Belongs to the DRC10 family.</text>
</comment>
<dbReference type="InterPro" id="IPR042815">
    <property type="entry name" value="DRC10"/>
</dbReference>
<evidence type="ECO:0000256" key="5">
    <source>
        <dbReference type="ARBA" id="ARBA00022490"/>
    </source>
</evidence>
<protein>
    <recommendedName>
        <fullName evidence="4">Dynein regulatory complex protein 10</fullName>
    </recommendedName>
</protein>
<name>A0A1A8HW83_NOTKU</name>
<dbReference type="PANTHER" id="PTHR31598">
    <property type="entry name" value="IQ DOMAIN-CONTAINING PROTEIN D"/>
    <property type="match status" value="1"/>
</dbReference>
<evidence type="ECO:0000313" key="11">
    <source>
        <dbReference type="EMBL" id="SBQ88640.1"/>
    </source>
</evidence>
<evidence type="ECO:0000256" key="2">
    <source>
        <dbReference type="ARBA" id="ARBA00004611"/>
    </source>
</evidence>
<keyword evidence="7" id="KW-0969">Cilium</keyword>
<sequence length="158" mass="18758">MAKTGQNNEQDKMLEMSKLNEEIGLLNNQFRDLLFENRKKQRMIQDESEALDKAIEDLLQTFDQRVEELQTKIESMSIAYESETEQLRRLEGLYPELKLDYDKVLEQQKLKQKEKSKVEAAVIIQTWWRECCKQKIITKTKTNTAENKKPKKAKTMKK</sequence>
<feature type="coiled-coil region" evidence="10">
    <location>
        <begin position="37"/>
        <end position="86"/>
    </location>
</feature>
<reference evidence="11" key="2">
    <citation type="submission" date="2016-06" db="EMBL/GenBank/DDBJ databases">
        <title>The genome of a short-lived fish provides insights into sex chromosome evolution and the genetic control of aging.</title>
        <authorList>
            <person name="Reichwald K."/>
            <person name="Felder M."/>
            <person name="Petzold A."/>
            <person name="Koch P."/>
            <person name="Groth M."/>
            <person name="Platzer M."/>
        </authorList>
    </citation>
    <scope>NUCLEOTIDE SEQUENCE</scope>
    <source>
        <tissue evidence="11">Brain</tissue>
    </source>
</reference>
<organism evidence="11">
    <name type="scientific">Nothobranchius kuhntae</name>
    <name type="common">Beira killifish</name>
    <dbReference type="NCBI Taxonomy" id="321403"/>
    <lineage>
        <taxon>Eukaryota</taxon>
        <taxon>Metazoa</taxon>
        <taxon>Chordata</taxon>
        <taxon>Craniata</taxon>
        <taxon>Vertebrata</taxon>
        <taxon>Euteleostomi</taxon>
        <taxon>Actinopterygii</taxon>
        <taxon>Neopterygii</taxon>
        <taxon>Teleostei</taxon>
        <taxon>Neoteleostei</taxon>
        <taxon>Acanthomorphata</taxon>
        <taxon>Ovalentaria</taxon>
        <taxon>Atherinomorphae</taxon>
        <taxon>Cyprinodontiformes</taxon>
        <taxon>Nothobranchiidae</taxon>
        <taxon>Nothobranchius</taxon>
    </lineage>
</organism>